<dbReference type="PANTHER" id="PTHR11071">
    <property type="entry name" value="PEPTIDYL-PROLYL CIS-TRANS ISOMERASE"/>
    <property type="match status" value="1"/>
</dbReference>
<dbReference type="SUPFAM" id="SSF50891">
    <property type="entry name" value="Cyclophilin-like"/>
    <property type="match status" value="1"/>
</dbReference>
<comment type="catalytic activity">
    <reaction evidence="3">
        <text>[protein]-peptidylproline (omega=180) = [protein]-peptidylproline (omega=0)</text>
        <dbReference type="Rhea" id="RHEA:16237"/>
        <dbReference type="Rhea" id="RHEA-COMP:10747"/>
        <dbReference type="Rhea" id="RHEA-COMP:10748"/>
        <dbReference type="ChEBI" id="CHEBI:83833"/>
        <dbReference type="ChEBI" id="CHEBI:83834"/>
        <dbReference type="EC" id="5.2.1.8"/>
    </reaction>
</comment>
<comment type="similarity">
    <text evidence="3">Belongs to the cyclophilin-type PPIase family.</text>
</comment>
<keyword evidence="2 3" id="KW-0413">Isomerase</keyword>
<name>A0A7S3FWT3_9SPIT</name>
<comment type="function">
    <text evidence="3">PPIases accelerate the folding of proteins. It catalyzes the cis-trans isomerization of proline imidic peptide bonds in oligopeptides.</text>
</comment>
<dbReference type="EC" id="5.2.1.8" evidence="3"/>
<evidence type="ECO:0000259" key="4">
    <source>
        <dbReference type="PROSITE" id="PS50072"/>
    </source>
</evidence>
<dbReference type="PROSITE" id="PS50072">
    <property type="entry name" value="CSA_PPIASE_2"/>
    <property type="match status" value="1"/>
</dbReference>
<accession>A0A7S3FWT3</accession>
<proteinExistence type="inferred from homology"/>
<dbReference type="PRINTS" id="PR00153">
    <property type="entry name" value="CSAPPISMRASE"/>
</dbReference>
<dbReference type="InterPro" id="IPR029000">
    <property type="entry name" value="Cyclophilin-like_dom_sf"/>
</dbReference>
<dbReference type="GO" id="GO:0005737">
    <property type="term" value="C:cytoplasm"/>
    <property type="evidence" value="ECO:0007669"/>
    <property type="project" value="TreeGrafter"/>
</dbReference>
<protein>
    <recommendedName>
        <fullName evidence="3">Peptidyl-prolyl cis-trans isomerase</fullName>
        <shortName evidence="3">PPIase</shortName>
        <ecNumber evidence="3">5.2.1.8</ecNumber>
    </recommendedName>
</protein>
<reference evidence="5" key="1">
    <citation type="submission" date="2021-01" db="EMBL/GenBank/DDBJ databases">
        <authorList>
            <person name="Corre E."/>
            <person name="Pelletier E."/>
            <person name="Niang G."/>
            <person name="Scheremetjew M."/>
            <person name="Finn R."/>
            <person name="Kale V."/>
            <person name="Holt S."/>
            <person name="Cochrane G."/>
            <person name="Meng A."/>
            <person name="Brown T."/>
            <person name="Cohen L."/>
        </authorList>
    </citation>
    <scope>NUCLEOTIDE SEQUENCE</scope>
    <source>
        <strain evidence="5">Ras09</strain>
    </source>
</reference>
<keyword evidence="1 3" id="KW-0697">Rotamase</keyword>
<organism evidence="5">
    <name type="scientific">Strombidium rassoulzadegani</name>
    <dbReference type="NCBI Taxonomy" id="1082188"/>
    <lineage>
        <taxon>Eukaryota</taxon>
        <taxon>Sar</taxon>
        <taxon>Alveolata</taxon>
        <taxon>Ciliophora</taxon>
        <taxon>Intramacronucleata</taxon>
        <taxon>Spirotrichea</taxon>
        <taxon>Oligotrichia</taxon>
        <taxon>Strombidiidae</taxon>
        <taxon>Strombidium</taxon>
    </lineage>
</organism>
<gene>
    <name evidence="5" type="ORF">SRAS04492_LOCUS6926</name>
</gene>
<dbReference type="InterPro" id="IPR002130">
    <property type="entry name" value="Cyclophilin-type_PPIase_dom"/>
</dbReference>
<dbReference type="InterPro" id="IPR024936">
    <property type="entry name" value="Cyclophilin-type_PPIase"/>
</dbReference>
<evidence type="ECO:0000256" key="2">
    <source>
        <dbReference type="ARBA" id="ARBA00023235"/>
    </source>
</evidence>
<dbReference type="Gene3D" id="2.40.100.10">
    <property type="entry name" value="Cyclophilin-like"/>
    <property type="match status" value="1"/>
</dbReference>
<dbReference type="EMBL" id="HBIA01013668">
    <property type="protein sequence ID" value="CAE0235119.1"/>
    <property type="molecule type" value="Transcribed_RNA"/>
</dbReference>
<evidence type="ECO:0000256" key="1">
    <source>
        <dbReference type="ARBA" id="ARBA00023110"/>
    </source>
</evidence>
<dbReference type="Pfam" id="PF00160">
    <property type="entry name" value="Pro_isomerase"/>
    <property type="match status" value="1"/>
</dbReference>
<sequence>MSINHGANIPSKVVIELFDEYCPKTCDNFRKLCQGFQREDKVNISYAGSDVSRVVPGMFVQAGDLSKVLHAGKIAPPAAGFSIYGGEFPDESFHVNHNEQGLLGMCKRSNVKHSNECQFYVTLGAPLSFLDGKNVIFGRVVEGFRVFKLIEKMHTVNEKPTPNVIIEKAGVYEAAKITKK</sequence>
<feature type="domain" description="PPIase cyclophilin-type" evidence="4">
    <location>
        <begin position="1"/>
        <end position="171"/>
    </location>
</feature>
<dbReference type="PIRSF" id="PIRSF001467">
    <property type="entry name" value="Peptidylpro_ismrse"/>
    <property type="match status" value="1"/>
</dbReference>
<dbReference type="PANTHER" id="PTHR11071:SF561">
    <property type="entry name" value="PEPTIDYL-PROLYL CIS-TRANS ISOMERASE D-RELATED"/>
    <property type="match status" value="1"/>
</dbReference>
<evidence type="ECO:0000256" key="3">
    <source>
        <dbReference type="RuleBase" id="RU363019"/>
    </source>
</evidence>
<evidence type="ECO:0000313" key="5">
    <source>
        <dbReference type="EMBL" id="CAE0235119.1"/>
    </source>
</evidence>
<dbReference type="GO" id="GO:0003755">
    <property type="term" value="F:peptidyl-prolyl cis-trans isomerase activity"/>
    <property type="evidence" value="ECO:0007669"/>
    <property type="project" value="UniProtKB-UniRule"/>
</dbReference>
<dbReference type="AlphaFoldDB" id="A0A7S3FWT3"/>